<evidence type="ECO:0000313" key="3">
    <source>
        <dbReference type="Proteomes" id="UP000092444"/>
    </source>
</evidence>
<dbReference type="FunFam" id="3.40.50.720:FF:000141">
    <property type="entry name" value="tRNA threonylcarbamoyladenosine dehydratase"/>
    <property type="match status" value="1"/>
</dbReference>
<dbReference type="InterPro" id="IPR045886">
    <property type="entry name" value="ThiF/MoeB/HesA"/>
</dbReference>
<dbReference type="EnsemblMetazoa" id="GMOY001385-RA">
    <property type="protein sequence ID" value="GMOY001385-PA"/>
    <property type="gene ID" value="GMOY001385"/>
</dbReference>
<dbReference type="STRING" id="37546.A0A1B0FCU3"/>
<sequence>MLNQFSRTQLLFGKEAMEKLAGSRVAVFGIGGVGGYTVEALVRSGVGAIDLIDDDKVCLTNLNRQIIATRSTVGKYKVDVMKERILDINPKVEVNVHKCFYLPETKDEFDFSQYSYVVDAVDTVTAKIQLVMEAKEAGVPIISSMGAGNKLDPTAFEVADIYKTSVCPLAKVMRRELKKRGVKKLKVVYSKEQPTRPIEDMSISCRTNCICPPGAAHKCTERRDIPGSTAFVPSVVGLIIAGEVLKDLAAK</sequence>
<dbReference type="VEuPathDB" id="VectorBase:GMOY001385"/>
<dbReference type="InterPro" id="IPR000594">
    <property type="entry name" value="ThiF_NAD_FAD-bd"/>
</dbReference>
<reference evidence="2" key="1">
    <citation type="submission" date="2020-05" db="UniProtKB">
        <authorList>
            <consortium name="EnsemblMetazoa"/>
        </authorList>
    </citation>
    <scope>IDENTIFICATION</scope>
    <source>
        <strain evidence="2">Yale</strain>
    </source>
</reference>
<dbReference type="Proteomes" id="UP000092444">
    <property type="component" value="Unassembled WGS sequence"/>
</dbReference>
<dbReference type="AlphaFoldDB" id="A0A1B0FCU3"/>
<dbReference type="InterPro" id="IPR035985">
    <property type="entry name" value="Ubiquitin-activating_enz"/>
</dbReference>
<dbReference type="EMBL" id="CCAG010020591">
    <property type="status" value="NOT_ANNOTATED_CDS"/>
    <property type="molecule type" value="Genomic_DNA"/>
</dbReference>
<feature type="domain" description="THIF-type NAD/FAD binding fold" evidence="1">
    <location>
        <begin position="9"/>
        <end position="248"/>
    </location>
</feature>
<dbReference type="SUPFAM" id="SSF69572">
    <property type="entry name" value="Activating enzymes of the ubiquitin-like proteins"/>
    <property type="match status" value="1"/>
</dbReference>
<dbReference type="PANTHER" id="PTHR43267">
    <property type="entry name" value="TRNA THREONYLCARBAMOYLADENOSINE DEHYDRATASE"/>
    <property type="match status" value="1"/>
</dbReference>
<dbReference type="PANTHER" id="PTHR43267:SF1">
    <property type="entry name" value="TRNA THREONYLCARBAMOYLADENOSINE DEHYDRATASE"/>
    <property type="match status" value="1"/>
</dbReference>
<name>A0A1B0FCU3_GLOMM</name>
<dbReference type="GO" id="GO:0008641">
    <property type="term" value="F:ubiquitin-like modifier activating enzyme activity"/>
    <property type="evidence" value="ECO:0007669"/>
    <property type="project" value="InterPro"/>
</dbReference>
<dbReference type="CDD" id="cd00755">
    <property type="entry name" value="YgdL_like"/>
    <property type="match status" value="1"/>
</dbReference>
<dbReference type="PhylomeDB" id="A0A1B0FCU3"/>
<dbReference type="Pfam" id="PF00899">
    <property type="entry name" value="ThiF"/>
    <property type="match status" value="1"/>
</dbReference>
<evidence type="ECO:0000259" key="1">
    <source>
        <dbReference type="Pfam" id="PF00899"/>
    </source>
</evidence>
<dbReference type="GO" id="GO:0061504">
    <property type="term" value="P:cyclic threonylcarbamoyladenosine biosynthetic process"/>
    <property type="evidence" value="ECO:0007669"/>
    <property type="project" value="TreeGrafter"/>
</dbReference>
<keyword evidence="3" id="KW-1185">Reference proteome</keyword>
<accession>A0A1B0FCU3</accession>
<evidence type="ECO:0000313" key="2">
    <source>
        <dbReference type="EnsemblMetazoa" id="GMOY001385-PA"/>
    </source>
</evidence>
<dbReference type="Gene3D" id="3.40.50.720">
    <property type="entry name" value="NAD(P)-binding Rossmann-like Domain"/>
    <property type="match status" value="1"/>
</dbReference>
<organism evidence="2 3">
    <name type="scientific">Glossina morsitans morsitans</name>
    <name type="common">Savannah tsetse fly</name>
    <dbReference type="NCBI Taxonomy" id="37546"/>
    <lineage>
        <taxon>Eukaryota</taxon>
        <taxon>Metazoa</taxon>
        <taxon>Ecdysozoa</taxon>
        <taxon>Arthropoda</taxon>
        <taxon>Hexapoda</taxon>
        <taxon>Insecta</taxon>
        <taxon>Pterygota</taxon>
        <taxon>Neoptera</taxon>
        <taxon>Endopterygota</taxon>
        <taxon>Diptera</taxon>
        <taxon>Brachycera</taxon>
        <taxon>Muscomorpha</taxon>
        <taxon>Hippoboscoidea</taxon>
        <taxon>Glossinidae</taxon>
        <taxon>Glossina</taxon>
    </lineage>
</organism>
<proteinExistence type="predicted"/>
<dbReference type="GO" id="GO:0061503">
    <property type="term" value="F:tRNA threonylcarbamoyladenosine dehydratase"/>
    <property type="evidence" value="ECO:0007669"/>
    <property type="project" value="TreeGrafter"/>
</dbReference>
<protein>
    <recommendedName>
        <fullName evidence="1">THIF-type NAD/FAD binding fold domain-containing protein</fullName>
    </recommendedName>
</protein>